<feature type="transmembrane region" description="Helical" evidence="1">
    <location>
        <begin position="67"/>
        <end position="88"/>
    </location>
</feature>
<feature type="transmembrane region" description="Helical" evidence="1">
    <location>
        <begin position="100"/>
        <end position="124"/>
    </location>
</feature>
<gene>
    <name evidence="2" type="ORF">C7384_11310</name>
</gene>
<dbReference type="AlphaFoldDB" id="A0A2U1D3V1"/>
<keyword evidence="1" id="KW-0472">Membrane</keyword>
<dbReference type="Proteomes" id="UP000245433">
    <property type="component" value="Unassembled WGS sequence"/>
</dbReference>
<keyword evidence="3" id="KW-1185">Reference proteome</keyword>
<keyword evidence="1" id="KW-0812">Transmembrane</keyword>
<evidence type="ECO:0000313" key="3">
    <source>
        <dbReference type="Proteomes" id="UP000245433"/>
    </source>
</evidence>
<feature type="transmembrane region" description="Helical" evidence="1">
    <location>
        <begin position="6"/>
        <end position="23"/>
    </location>
</feature>
<keyword evidence="1" id="KW-1133">Transmembrane helix</keyword>
<organism evidence="2 3">
    <name type="scientific">Convivina intestini</name>
    <dbReference type="NCBI Taxonomy" id="1505726"/>
    <lineage>
        <taxon>Bacteria</taxon>
        <taxon>Bacillati</taxon>
        <taxon>Bacillota</taxon>
        <taxon>Bacilli</taxon>
        <taxon>Lactobacillales</taxon>
        <taxon>Lactobacillaceae</taxon>
        <taxon>Convivina</taxon>
    </lineage>
</organism>
<feature type="transmembrane region" description="Helical" evidence="1">
    <location>
        <begin position="35"/>
        <end position="55"/>
    </location>
</feature>
<proteinExistence type="predicted"/>
<accession>A0A2U1D3V1</accession>
<evidence type="ECO:0000256" key="1">
    <source>
        <dbReference type="SAM" id="Phobius"/>
    </source>
</evidence>
<sequence length="175" mass="20098">MAFLYYTTLSNILCMLYFADSIVRTLQNKPVNHNLKGAVTLAITVTMLIYWGILAPHNFDVHTVNQLLGTLCVHLFVPLMTIFDWILFDKKGQFSRWAPLSWLAIPWVYYIFAVIGASANLTFANGQHYPYFFIDSNLLGWGPVLLIVLALTLFFLIFGYLFYFIDTKWGAKGHK</sequence>
<feature type="transmembrane region" description="Helical" evidence="1">
    <location>
        <begin position="144"/>
        <end position="165"/>
    </location>
</feature>
<protein>
    <recommendedName>
        <fullName evidence="4">FAR-17a/AIG1-like protein</fullName>
    </recommendedName>
</protein>
<evidence type="ECO:0008006" key="4">
    <source>
        <dbReference type="Google" id="ProtNLM"/>
    </source>
</evidence>
<comment type="caution">
    <text evidence="2">The sequence shown here is derived from an EMBL/GenBank/DDBJ whole genome shotgun (WGS) entry which is preliminary data.</text>
</comment>
<evidence type="ECO:0000313" key="2">
    <source>
        <dbReference type="EMBL" id="PVY82355.1"/>
    </source>
</evidence>
<dbReference type="NCBIfam" id="NF038065">
    <property type="entry name" value="Pr6Pr"/>
    <property type="match status" value="1"/>
</dbReference>
<dbReference type="EMBL" id="QEKT01000013">
    <property type="protein sequence ID" value="PVY82355.1"/>
    <property type="molecule type" value="Genomic_DNA"/>
</dbReference>
<dbReference type="RefSeq" id="WP_276329408.1">
    <property type="nucleotide sequence ID" value="NZ_QEKT01000013.1"/>
</dbReference>
<dbReference type="InterPro" id="IPR049713">
    <property type="entry name" value="Pr6Pr-like"/>
</dbReference>
<name>A0A2U1D3V1_9LACO</name>
<reference evidence="2 3" key="1">
    <citation type="submission" date="2018-04" db="EMBL/GenBank/DDBJ databases">
        <title>Genomic Encyclopedia of Type Strains, Phase IV (KMG-IV): sequencing the most valuable type-strain genomes for metagenomic binning, comparative biology and taxonomic classification.</title>
        <authorList>
            <person name="Goeker M."/>
        </authorList>
    </citation>
    <scope>NUCLEOTIDE SEQUENCE [LARGE SCALE GENOMIC DNA]</scope>
    <source>
        <strain evidence="2 3">DSM 28795</strain>
    </source>
</reference>